<accession>A0AAV0XYV1</accession>
<dbReference type="InterPro" id="IPR050951">
    <property type="entry name" value="Retrovirus_Pol_polyprotein"/>
</dbReference>
<dbReference type="Pfam" id="PF17919">
    <property type="entry name" value="RT_RNaseH_2"/>
    <property type="match status" value="1"/>
</dbReference>
<evidence type="ECO:0000259" key="3">
    <source>
        <dbReference type="PROSITE" id="PS50878"/>
    </source>
</evidence>
<evidence type="ECO:0000313" key="4">
    <source>
        <dbReference type="EMBL" id="CAI6372396.1"/>
    </source>
</evidence>
<evidence type="ECO:0000256" key="1">
    <source>
        <dbReference type="ARBA" id="ARBA00012493"/>
    </source>
</evidence>
<dbReference type="FunFam" id="3.30.70.270:FF:000020">
    <property type="entry name" value="Transposon Tf2-6 polyprotein-like Protein"/>
    <property type="match status" value="1"/>
</dbReference>
<proteinExistence type="predicted"/>
<reference evidence="4 5" key="1">
    <citation type="submission" date="2023-01" db="EMBL/GenBank/DDBJ databases">
        <authorList>
            <person name="Whitehead M."/>
        </authorList>
    </citation>
    <scope>NUCLEOTIDE SEQUENCE [LARGE SCALE GENOMIC DNA]</scope>
</reference>
<dbReference type="CDD" id="cd09274">
    <property type="entry name" value="RNase_HI_RT_Ty3"/>
    <property type="match status" value="1"/>
</dbReference>
<dbReference type="InterPro" id="IPR043502">
    <property type="entry name" value="DNA/RNA_pol_sf"/>
</dbReference>
<evidence type="ECO:0000256" key="2">
    <source>
        <dbReference type="ARBA" id="ARBA00023268"/>
    </source>
</evidence>
<dbReference type="SUPFAM" id="SSF56672">
    <property type="entry name" value="DNA/RNA polymerases"/>
    <property type="match status" value="1"/>
</dbReference>
<dbReference type="Gene3D" id="3.10.20.370">
    <property type="match status" value="1"/>
</dbReference>
<dbReference type="Proteomes" id="UP001160148">
    <property type="component" value="Unassembled WGS sequence"/>
</dbReference>
<dbReference type="GO" id="GO:0003964">
    <property type="term" value="F:RNA-directed DNA polymerase activity"/>
    <property type="evidence" value="ECO:0007669"/>
    <property type="project" value="UniProtKB-EC"/>
</dbReference>
<dbReference type="PROSITE" id="PS50878">
    <property type="entry name" value="RT_POL"/>
    <property type="match status" value="1"/>
</dbReference>
<organism evidence="4 5">
    <name type="scientific">Macrosiphum euphorbiae</name>
    <name type="common">potato aphid</name>
    <dbReference type="NCBI Taxonomy" id="13131"/>
    <lineage>
        <taxon>Eukaryota</taxon>
        <taxon>Metazoa</taxon>
        <taxon>Ecdysozoa</taxon>
        <taxon>Arthropoda</taxon>
        <taxon>Hexapoda</taxon>
        <taxon>Insecta</taxon>
        <taxon>Pterygota</taxon>
        <taxon>Neoptera</taxon>
        <taxon>Paraneoptera</taxon>
        <taxon>Hemiptera</taxon>
        <taxon>Sternorrhyncha</taxon>
        <taxon>Aphidomorpha</taxon>
        <taxon>Aphidoidea</taxon>
        <taxon>Aphididae</taxon>
        <taxon>Macrosiphini</taxon>
        <taxon>Macrosiphum</taxon>
    </lineage>
</organism>
<protein>
    <recommendedName>
        <fullName evidence="1">RNA-directed DNA polymerase</fullName>
        <ecNumber evidence="1">2.7.7.49</ecNumber>
    </recommendedName>
</protein>
<dbReference type="PANTHER" id="PTHR37984">
    <property type="entry name" value="PROTEIN CBG26694"/>
    <property type="match status" value="1"/>
</dbReference>
<dbReference type="EMBL" id="CARXXK010001029">
    <property type="protein sequence ID" value="CAI6372396.1"/>
    <property type="molecule type" value="Genomic_DNA"/>
</dbReference>
<dbReference type="InterPro" id="IPR041577">
    <property type="entry name" value="RT_RNaseH_2"/>
</dbReference>
<dbReference type="FunFam" id="3.30.70.270:FF:000003">
    <property type="entry name" value="Transposon Ty3-G Gag-Pol polyprotein"/>
    <property type="match status" value="1"/>
</dbReference>
<name>A0AAV0XYV1_9HEMI</name>
<dbReference type="PANTHER" id="PTHR37984:SF5">
    <property type="entry name" value="PROTEIN NYNRIN-LIKE"/>
    <property type="match status" value="1"/>
</dbReference>
<dbReference type="Gene3D" id="3.30.70.270">
    <property type="match status" value="2"/>
</dbReference>
<dbReference type="Pfam" id="PF00078">
    <property type="entry name" value="RVT_1"/>
    <property type="match status" value="1"/>
</dbReference>
<dbReference type="CDD" id="cd01647">
    <property type="entry name" value="RT_LTR"/>
    <property type="match status" value="1"/>
</dbReference>
<dbReference type="EC" id="2.7.7.49" evidence="1"/>
<dbReference type="AlphaFoldDB" id="A0AAV0XYV1"/>
<dbReference type="InterPro" id="IPR000477">
    <property type="entry name" value="RT_dom"/>
</dbReference>
<comment type="caution">
    <text evidence="4">The sequence shown here is derived from an EMBL/GenBank/DDBJ whole genome shotgun (WGS) entry which is preliminary data.</text>
</comment>
<sequence>MDSWMKSNPGKRFTIYDLPSVTSNALVNAATPKNIINGFSVSGVWPFNRNVFNEDEYAPSTVTNILLNNTDNMHTNETSENTHTVITNIITETLRQKPITISPESIRPYSKSPAIFQRILSNIIRKYELTIFTVNYIDDILIFSKTFEKHLEHLKKLLDAIIKEGFKLNLSKCFFATDTVNYLGHIIGYNTVRPMTDNLKSIMDFPTPTTQKNIRQFLSKINFYHEYVPKVATILEPLHRLLRKNQTFIWSQECQKAFNYLKNYLCKTPILTIYDPKLPIKMYTDGSIIGLGGVLKQPQSDNNKKPVAYFSKKLTSAQSKKKPIYLEVLAIKEAIKFWQYWLIGRYFEVYSDHKPLKDLNIKARPDEKLGDLTYYMSQFDFKVIYNPGKFNIEADCLSRHPVLEADESKEDILKTVNIISLENIKED</sequence>
<keyword evidence="2" id="KW-0511">Multifunctional enzyme</keyword>
<keyword evidence="5" id="KW-1185">Reference proteome</keyword>
<dbReference type="InterPro" id="IPR043128">
    <property type="entry name" value="Rev_trsase/Diguanyl_cyclase"/>
</dbReference>
<evidence type="ECO:0000313" key="5">
    <source>
        <dbReference type="Proteomes" id="UP001160148"/>
    </source>
</evidence>
<feature type="domain" description="Reverse transcriptase" evidence="3">
    <location>
        <begin position="1"/>
        <end position="187"/>
    </location>
</feature>
<gene>
    <name evidence="4" type="ORF">MEUPH1_LOCUS26276</name>
</gene>